<evidence type="ECO:0000313" key="3">
    <source>
        <dbReference type="Proteomes" id="UP000254651"/>
    </source>
</evidence>
<reference evidence="2 3" key="1">
    <citation type="submission" date="2018-06" db="EMBL/GenBank/DDBJ databases">
        <authorList>
            <consortium name="Pathogen Informatics"/>
            <person name="Doyle S."/>
        </authorList>
    </citation>
    <scope>NUCLEOTIDE SEQUENCE [LARGE SCALE GENOMIC DNA]</scope>
    <source>
        <strain evidence="2 3">NCTC10295</strain>
    </source>
</reference>
<accession>A0A378UI80</accession>
<name>A0A378UI80_BERDE</name>
<sequence length="103" mass="11891">MYTVIFLSLLSNAFFVWLLFYSHRKGGRCILNVGLFFLLVTLLVLVIMFIRTYYGSLPVGISEQAFEERNEKIEWLLAIFGFVPAVFTGNMISKGLDILYPRQ</sequence>
<organism evidence="2 3">
    <name type="scientific">Bergeriella denitrificans</name>
    <name type="common">Neisseria denitrificans</name>
    <dbReference type="NCBI Taxonomy" id="494"/>
    <lineage>
        <taxon>Bacteria</taxon>
        <taxon>Pseudomonadati</taxon>
        <taxon>Pseudomonadota</taxon>
        <taxon>Betaproteobacteria</taxon>
        <taxon>Neisseriales</taxon>
        <taxon>Neisseriaceae</taxon>
        <taxon>Bergeriella</taxon>
    </lineage>
</organism>
<proteinExistence type="predicted"/>
<evidence type="ECO:0000313" key="2">
    <source>
        <dbReference type="EMBL" id="STZ77036.1"/>
    </source>
</evidence>
<feature type="transmembrane region" description="Helical" evidence="1">
    <location>
        <begin position="73"/>
        <end position="92"/>
    </location>
</feature>
<keyword evidence="1" id="KW-0812">Transmembrane</keyword>
<dbReference type="AlphaFoldDB" id="A0A378UI80"/>
<dbReference type="Proteomes" id="UP000254651">
    <property type="component" value="Unassembled WGS sequence"/>
</dbReference>
<feature type="transmembrane region" description="Helical" evidence="1">
    <location>
        <begin position="6"/>
        <end position="22"/>
    </location>
</feature>
<gene>
    <name evidence="2" type="ORF">NCTC10295_01837</name>
</gene>
<dbReference type="RefSeq" id="WP_066080042.1">
    <property type="nucleotide sequence ID" value="NZ_CP181246.1"/>
</dbReference>
<keyword evidence="3" id="KW-1185">Reference proteome</keyword>
<dbReference type="EMBL" id="UGQS01000002">
    <property type="protein sequence ID" value="STZ77036.1"/>
    <property type="molecule type" value="Genomic_DNA"/>
</dbReference>
<keyword evidence="1" id="KW-0472">Membrane</keyword>
<feature type="transmembrane region" description="Helical" evidence="1">
    <location>
        <begin position="29"/>
        <end position="53"/>
    </location>
</feature>
<evidence type="ECO:0000256" key="1">
    <source>
        <dbReference type="SAM" id="Phobius"/>
    </source>
</evidence>
<keyword evidence="1" id="KW-1133">Transmembrane helix</keyword>
<protein>
    <submittedName>
        <fullName evidence="2">Uncharacterized protein</fullName>
    </submittedName>
</protein>